<dbReference type="Gene3D" id="2.30.30.140">
    <property type="match status" value="1"/>
</dbReference>
<accession>A0AAE0H3Y6</accession>
<dbReference type="Gene3D" id="3.30.70.270">
    <property type="match status" value="1"/>
</dbReference>
<dbReference type="CDD" id="cd20404">
    <property type="entry name" value="Tudor_Agenet_AtEML-like"/>
    <property type="match status" value="1"/>
</dbReference>
<reference evidence="2 3" key="1">
    <citation type="journal article" date="2015" name="Genome Biol. Evol.">
        <title>Comparative Genomics of a Bacterivorous Green Alga Reveals Evolutionary Causalities and Consequences of Phago-Mixotrophic Mode of Nutrition.</title>
        <authorList>
            <person name="Burns J.A."/>
            <person name="Paasch A."/>
            <person name="Narechania A."/>
            <person name="Kim E."/>
        </authorList>
    </citation>
    <scope>NUCLEOTIDE SEQUENCE [LARGE SCALE GENOMIC DNA]</scope>
    <source>
        <strain evidence="2 3">PLY_AMNH</strain>
    </source>
</reference>
<dbReference type="Gene3D" id="3.10.10.10">
    <property type="entry name" value="HIV Type 1 Reverse Transcriptase, subunit A, domain 1"/>
    <property type="match status" value="1"/>
</dbReference>
<dbReference type="InterPro" id="IPR000477">
    <property type="entry name" value="RT_dom"/>
</dbReference>
<keyword evidence="3" id="KW-1185">Reference proteome</keyword>
<dbReference type="PANTHER" id="PTHR33050">
    <property type="entry name" value="REVERSE TRANSCRIPTASE DOMAIN-CONTAINING PROTEIN"/>
    <property type="match status" value="1"/>
</dbReference>
<proteinExistence type="predicted"/>
<dbReference type="InterPro" id="IPR002999">
    <property type="entry name" value="Tudor"/>
</dbReference>
<evidence type="ECO:0000313" key="2">
    <source>
        <dbReference type="EMBL" id="KAK3289447.1"/>
    </source>
</evidence>
<gene>
    <name evidence="2" type="ORF">CYMTET_3126</name>
</gene>
<dbReference type="AlphaFoldDB" id="A0AAE0H3Y6"/>
<comment type="caution">
    <text evidence="2">The sequence shown here is derived from an EMBL/GenBank/DDBJ whole genome shotgun (WGS) entry which is preliminary data.</text>
</comment>
<dbReference type="Pfam" id="PF00078">
    <property type="entry name" value="RVT_1"/>
    <property type="match status" value="1"/>
</dbReference>
<dbReference type="InterPro" id="IPR043502">
    <property type="entry name" value="DNA/RNA_pol_sf"/>
</dbReference>
<dbReference type="InterPro" id="IPR052055">
    <property type="entry name" value="Hepadnavirus_pol/RT"/>
</dbReference>
<dbReference type="SUPFAM" id="SSF63748">
    <property type="entry name" value="Tudor/PWWP/MBT"/>
    <property type="match status" value="1"/>
</dbReference>
<dbReference type="SUPFAM" id="SSF56672">
    <property type="entry name" value="DNA/RNA polymerases"/>
    <property type="match status" value="1"/>
</dbReference>
<sequence>MQWITHGVKLRWKRGPPPPFDHGVSLRDATRQQQVWLDAEKERLLQNGAWTRATRRSHVSRAFLVPKPGTNKWRLVVDFRWLNQWCVKNRVKMETLKKLRRLAKPGDWCFSFDLQDGFHALGIHPDFQRFMQFDLQGDLLRCSAMPFGWSDAPRVFCKFVRVMVEARRSPQAAEDRREIKRLRDGSAVRQRWSVRRRTGGTGENANRHSGMRVLPYMDDFLVLVDSQREGFLRREKVQLVLHRLGLRQNEKKGQWEPTQVVEHLGLEETGFLHGTLPIRVLGSTSGAALPTGALLRAGRETQLGSKGKDLACSSGGLRMVVQAACDEQVERAQDLEIPDESEDEMPNWHITHLELEAVYKTVQAFLQELERKVVRLYCDNQAVVAMLSHFTSRNPDLMRRMRRLWLLLDLHDIELQARYIRSEANVWADNLSRCEDLDDWRLNRDWFVWANKQWGPYTVDRFASEISAQLPRYYAAWKDPKCEGVDSLTYDWRGENNWVNAPWALLDEVAHKLREEGAAATVVAPYWPGQSWFGKLEALATEVVIMPRRRDLFTPSRLGGSELLGPSNTTTGNVTVGSKIEVFWKDDDCFYPGVVKEFNEDWKAHVLYDDGDEETLDLSEENFKIINSVSELTDEAADADGENI</sequence>
<protein>
    <recommendedName>
        <fullName evidence="1">Reverse transcriptase domain-containing protein</fullName>
    </recommendedName>
</protein>
<feature type="domain" description="Reverse transcriptase" evidence="1">
    <location>
        <begin position="46"/>
        <end position="276"/>
    </location>
</feature>
<dbReference type="PANTHER" id="PTHR33050:SF7">
    <property type="entry name" value="RIBONUCLEASE H"/>
    <property type="match status" value="1"/>
</dbReference>
<evidence type="ECO:0000259" key="1">
    <source>
        <dbReference type="PROSITE" id="PS50878"/>
    </source>
</evidence>
<dbReference type="PROSITE" id="PS50878">
    <property type="entry name" value="RT_POL"/>
    <property type="match status" value="1"/>
</dbReference>
<dbReference type="Proteomes" id="UP001190700">
    <property type="component" value="Unassembled WGS sequence"/>
</dbReference>
<organism evidence="2 3">
    <name type="scientific">Cymbomonas tetramitiformis</name>
    <dbReference type="NCBI Taxonomy" id="36881"/>
    <lineage>
        <taxon>Eukaryota</taxon>
        <taxon>Viridiplantae</taxon>
        <taxon>Chlorophyta</taxon>
        <taxon>Pyramimonadophyceae</taxon>
        <taxon>Pyramimonadales</taxon>
        <taxon>Pyramimonadaceae</taxon>
        <taxon>Cymbomonas</taxon>
    </lineage>
</organism>
<name>A0AAE0H3Y6_9CHLO</name>
<dbReference type="InterPro" id="IPR043128">
    <property type="entry name" value="Rev_trsase/Diguanyl_cyclase"/>
</dbReference>
<evidence type="ECO:0000313" key="3">
    <source>
        <dbReference type="Proteomes" id="UP001190700"/>
    </source>
</evidence>
<dbReference type="EMBL" id="LGRX02000130">
    <property type="protein sequence ID" value="KAK3289447.1"/>
    <property type="molecule type" value="Genomic_DNA"/>
</dbReference>
<dbReference type="SMART" id="SM00333">
    <property type="entry name" value="TUDOR"/>
    <property type="match status" value="1"/>
</dbReference>